<reference evidence="1" key="1">
    <citation type="submission" date="2014-09" db="EMBL/GenBank/DDBJ databases">
        <authorList>
            <person name="Magalhaes I.L.F."/>
            <person name="Oliveira U."/>
            <person name="Santos F.R."/>
            <person name="Vidigal T.H.D.A."/>
            <person name="Brescovit A.D."/>
            <person name="Santos A.J."/>
        </authorList>
    </citation>
    <scope>NUCLEOTIDE SEQUENCE</scope>
    <source>
        <tissue evidence="1">Shoot tissue taken approximately 20 cm above the soil surface</tissue>
    </source>
</reference>
<dbReference type="EMBL" id="GBRH01169680">
    <property type="protein sequence ID" value="JAE28216.1"/>
    <property type="molecule type" value="Transcribed_RNA"/>
</dbReference>
<reference evidence="1" key="2">
    <citation type="journal article" date="2015" name="Data Brief">
        <title>Shoot transcriptome of the giant reed, Arundo donax.</title>
        <authorList>
            <person name="Barrero R.A."/>
            <person name="Guerrero F.D."/>
            <person name="Moolhuijzen P."/>
            <person name="Goolsby J.A."/>
            <person name="Tidwell J."/>
            <person name="Bellgard S.E."/>
            <person name="Bellgard M.I."/>
        </authorList>
    </citation>
    <scope>NUCLEOTIDE SEQUENCE</scope>
    <source>
        <tissue evidence="1">Shoot tissue taken approximately 20 cm above the soil surface</tissue>
    </source>
</reference>
<proteinExistence type="predicted"/>
<organism evidence="1">
    <name type="scientific">Arundo donax</name>
    <name type="common">Giant reed</name>
    <name type="synonym">Donax arundinaceus</name>
    <dbReference type="NCBI Taxonomy" id="35708"/>
    <lineage>
        <taxon>Eukaryota</taxon>
        <taxon>Viridiplantae</taxon>
        <taxon>Streptophyta</taxon>
        <taxon>Embryophyta</taxon>
        <taxon>Tracheophyta</taxon>
        <taxon>Spermatophyta</taxon>
        <taxon>Magnoliopsida</taxon>
        <taxon>Liliopsida</taxon>
        <taxon>Poales</taxon>
        <taxon>Poaceae</taxon>
        <taxon>PACMAD clade</taxon>
        <taxon>Arundinoideae</taxon>
        <taxon>Arundineae</taxon>
        <taxon>Arundo</taxon>
    </lineage>
</organism>
<sequence>MYEFLSYWQRSLESQRALQTWELNKIRKDMCYFILRNVINENGILHDKDRI</sequence>
<protein>
    <submittedName>
        <fullName evidence="1">Uncharacterized protein</fullName>
    </submittedName>
</protein>
<accession>A0A0A9H041</accession>
<dbReference type="AlphaFoldDB" id="A0A0A9H041"/>
<name>A0A0A9H041_ARUDO</name>
<evidence type="ECO:0000313" key="1">
    <source>
        <dbReference type="EMBL" id="JAE28216.1"/>
    </source>
</evidence>